<dbReference type="PANTHER" id="PTHR40112">
    <property type="entry name" value="H2HPP ISOMERASE"/>
    <property type="match status" value="1"/>
</dbReference>
<dbReference type="CDD" id="cd02238">
    <property type="entry name" value="cupin_KdgF"/>
    <property type="match status" value="1"/>
</dbReference>
<dbReference type="RefSeq" id="WP_378102300.1">
    <property type="nucleotide sequence ID" value="NZ_JBHSEP010000030.1"/>
</dbReference>
<dbReference type="InterPro" id="IPR013096">
    <property type="entry name" value="Cupin_2"/>
</dbReference>
<dbReference type="InterPro" id="IPR014710">
    <property type="entry name" value="RmlC-like_jellyroll"/>
</dbReference>
<sequence length="105" mass="11706">MGNINVWEDPEPGVRRKIFEPGNGIMMMEVHFEENSIGKTHSHIHEQLTYCLEGLVEFTVDGVTRTISAGEAIYIPSGALHGCRALKASKLLDAFTPVRQDLINR</sequence>
<dbReference type="EMBL" id="JBHSEP010000030">
    <property type="protein sequence ID" value="MFC4601775.1"/>
    <property type="molecule type" value="Genomic_DNA"/>
</dbReference>
<name>A0ABV9FLR1_9BACL</name>
<proteinExistence type="predicted"/>
<dbReference type="PANTHER" id="PTHR40112:SF1">
    <property type="entry name" value="H2HPP ISOMERASE"/>
    <property type="match status" value="1"/>
</dbReference>
<reference evidence="3" key="1">
    <citation type="journal article" date="2019" name="Int. J. Syst. Evol. Microbiol.">
        <title>The Global Catalogue of Microorganisms (GCM) 10K type strain sequencing project: providing services to taxonomists for standard genome sequencing and annotation.</title>
        <authorList>
            <consortium name="The Broad Institute Genomics Platform"/>
            <consortium name="The Broad Institute Genome Sequencing Center for Infectious Disease"/>
            <person name="Wu L."/>
            <person name="Ma J."/>
        </authorList>
    </citation>
    <scope>NUCLEOTIDE SEQUENCE [LARGE SCALE GENOMIC DNA]</scope>
    <source>
        <strain evidence="3">CCUG 49571</strain>
    </source>
</reference>
<gene>
    <name evidence="2" type="ORF">ACFO3S_26290</name>
</gene>
<protein>
    <submittedName>
        <fullName evidence="2">Cupin domain-containing protein</fullName>
    </submittedName>
</protein>
<evidence type="ECO:0000259" key="1">
    <source>
        <dbReference type="Pfam" id="PF07883"/>
    </source>
</evidence>
<dbReference type="SUPFAM" id="SSF51182">
    <property type="entry name" value="RmlC-like cupins"/>
    <property type="match status" value="1"/>
</dbReference>
<comment type="caution">
    <text evidence="2">The sequence shown here is derived from an EMBL/GenBank/DDBJ whole genome shotgun (WGS) entry which is preliminary data.</text>
</comment>
<evidence type="ECO:0000313" key="3">
    <source>
        <dbReference type="Proteomes" id="UP001596028"/>
    </source>
</evidence>
<evidence type="ECO:0000313" key="2">
    <source>
        <dbReference type="EMBL" id="MFC4601775.1"/>
    </source>
</evidence>
<dbReference type="PIRSF" id="PIRSF029883">
    <property type="entry name" value="KdgF"/>
    <property type="match status" value="1"/>
</dbReference>
<dbReference type="Pfam" id="PF07883">
    <property type="entry name" value="Cupin_2"/>
    <property type="match status" value="1"/>
</dbReference>
<accession>A0ABV9FLR1</accession>
<dbReference type="Proteomes" id="UP001596028">
    <property type="component" value="Unassembled WGS sequence"/>
</dbReference>
<dbReference type="InterPro" id="IPR052535">
    <property type="entry name" value="Bacilysin_H2HPP_isomerase"/>
</dbReference>
<dbReference type="InterPro" id="IPR025499">
    <property type="entry name" value="KdgF"/>
</dbReference>
<dbReference type="InterPro" id="IPR011051">
    <property type="entry name" value="RmlC_Cupin_sf"/>
</dbReference>
<dbReference type="Gene3D" id="2.60.120.10">
    <property type="entry name" value="Jelly Rolls"/>
    <property type="match status" value="1"/>
</dbReference>
<keyword evidence="3" id="KW-1185">Reference proteome</keyword>
<feature type="domain" description="Cupin type-2" evidence="1">
    <location>
        <begin position="29"/>
        <end position="87"/>
    </location>
</feature>
<organism evidence="2 3">
    <name type="scientific">Cohnella hongkongensis</name>
    <dbReference type="NCBI Taxonomy" id="178337"/>
    <lineage>
        <taxon>Bacteria</taxon>
        <taxon>Bacillati</taxon>
        <taxon>Bacillota</taxon>
        <taxon>Bacilli</taxon>
        <taxon>Bacillales</taxon>
        <taxon>Paenibacillaceae</taxon>
        <taxon>Cohnella</taxon>
    </lineage>
</organism>